<dbReference type="PANTHER" id="PTHR36715">
    <property type="entry name" value="BNAANNG41370D PROTEIN"/>
    <property type="match status" value="1"/>
</dbReference>
<feature type="transmembrane region" description="Helical" evidence="2">
    <location>
        <begin position="43"/>
        <end position="62"/>
    </location>
</feature>
<organism evidence="3 4">
    <name type="scientific">Escallonia rubra</name>
    <dbReference type="NCBI Taxonomy" id="112253"/>
    <lineage>
        <taxon>Eukaryota</taxon>
        <taxon>Viridiplantae</taxon>
        <taxon>Streptophyta</taxon>
        <taxon>Embryophyta</taxon>
        <taxon>Tracheophyta</taxon>
        <taxon>Spermatophyta</taxon>
        <taxon>Magnoliopsida</taxon>
        <taxon>eudicotyledons</taxon>
        <taxon>Gunneridae</taxon>
        <taxon>Pentapetalae</taxon>
        <taxon>asterids</taxon>
        <taxon>campanulids</taxon>
        <taxon>Escalloniales</taxon>
        <taxon>Escalloniaceae</taxon>
        <taxon>Escallonia</taxon>
    </lineage>
</organism>
<gene>
    <name evidence="3" type="ORF">RJ640_017969</name>
</gene>
<keyword evidence="2" id="KW-0472">Membrane</keyword>
<accession>A0AA88QZD4</accession>
<feature type="compositionally biased region" description="Acidic residues" evidence="1">
    <location>
        <begin position="89"/>
        <end position="99"/>
    </location>
</feature>
<reference evidence="3" key="1">
    <citation type="submission" date="2022-12" db="EMBL/GenBank/DDBJ databases">
        <title>Draft genome assemblies for two species of Escallonia (Escalloniales).</title>
        <authorList>
            <person name="Chanderbali A."/>
            <person name="Dervinis C."/>
            <person name="Anghel I."/>
            <person name="Soltis D."/>
            <person name="Soltis P."/>
            <person name="Zapata F."/>
        </authorList>
    </citation>
    <scope>NUCLEOTIDE SEQUENCE</scope>
    <source>
        <strain evidence="3">UCBG92.1500</strain>
        <tissue evidence="3">Leaf</tissue>
    </source>
</reference>
<dbReference type="EMBL" id="JAVXUO010001693">
    <property type="protein sequence ID" value="KAK2979954.1"/>
    <property type="molecule type" value="Genomic_DNA"/>
</dbReference>
<keyword evidence="4" id="KW-1185">Reference proteome</keyword>
<comment type="caution">
    <text evidence="3">The sequence shown here is derived from an EMBL/GenBank/DDBJ whole genome shotgun (WGS) entry which is preliminary data.</text>
</comment>
<proteinExistence type="predicted"/>
<evidence type="ECO:0000256" key="1">
    <source>
        <dbReference type="SAM" id="MobiDB-lite"/>
    </source>
</evidence>
<feature type="region of interest" description="Disordered" evidence="1">
    <location>
        <begin position="89"/>
        <end position="119"/>
    </location>
</feature>
<dbReference type="PANTHER" id="PTHR36715:SF1">
    <property type="entry name" value="PROTEIN, PUTATIVE-RELATED"/>
    <property type="match status" value="1"/>
</dbReference>
<keyword evidence="2" id="KW-0812">Transmembrane</keyword>
<evidence type="ECO:0000256" key="2">
    <source>
        <dbReference type="SAM" id="Phobius"/>
    </source>
</evidence>
<sequence>MEITDINIITDFGAGMKCLQNPSLISRFLSLSGIEKVPQVYSFWKWGAIVLVIFAAFTGVINRIKLLIIRVRTVNCLPSVSQPLLQESDDDFDLTDDETSSSVAASDYDDDTDQTSPFEDRRQVDEDFRVAGSSSCWGRQWQNGDFKLRRRCSVGDLFSWPEFSAGKSVVKLWDSLGLGLDFDDSSETEISMWDLNKDVKISSILGGRGQIPAVAMVSPAVLLSGELSSNGGFLLAAHDVRMGRHNPAIRAEWRPRLGKAVGINSGGNEKVYVRDGVTGALTVGDLRNANIPLENSAGADGETWWDAHAVIDEFGE</sequence>
<protein>
    <submittedName>
        <fullName evidence="3">Uncharacterized protein</fullName>
    </submittedName>
</protein>
<dbReference type="Proteomes" id="UP001187471">
    <property type="component" value="Unassembled WGS sequence"/>
</dbReference>
<dbReference type="AlphaFoldDB" id="A0AA88QZD4"/>
<name>A0AA88QZD4_9ASTE</name>
<evidence type="ECO:0000313" key="4">
    <source>
        <dbReference type="Proteomes" id="UP001187471"/>
    </source>
</evidence>
<evidence type="ECO:0000313" key="3">
    <source>
        <dbReference type="EMBL" id="KAK2979954.1"/>
    </source>
</evidence>
<keyword evidence="2" id="KW-1133">Transmembrane helix</keyword>